<gene>
    <name evidence="3" type="ORF">E4S40_01770</name>
</gene>
<name>A0A4Y9R055_9BACT</name>
<dbReference type="AlphaFoldDB" id="A0A4Y9R055"/>
<dbReference type="PANTHER" id="PTHR23416">
    <property type="entry name" value="SIALIC ACID SYNTHASE-RELATED"/>
    <property type="match status" value="1"/>
</dbReference>
<dbReference type="InterPro" id="IPR051159">
    <property type="entry name" value="Hexapeptide_acetyltransf"/>
</dbReference>
<dbReference type="Gene3D" id="2.160.10.10">
    <property type="entry name" value="Hexapeptide repeat proteins"/>
    <property type="match status" value="1"/>
</dbReference>
<comment type="similarity">
    <text evidence="1">Belongs to the transferase hexapeptide repeat family.</text>
</comment>
<dbReference type="InterPro" id="IPR001451">
    <property type="entry name" value="Hexapep"/>
</dbReference>
<sequence>MKVSPIRKNAKLRPWLWPIRLIGKFWKSPIPPGLWIVNKFFQSVLDINNDIPWMVHFTSRVTGNIEIGENVWKSFAISGGCYIQGINGVKIGDNTIFGPGVKIISANHSKGNIEFHENGKSIVIGKNCWIGANVTILPEVQLGDNVVVAANSVVTKSCSSNLIIGGIPAKILKENR</sequence>
<keyword evidence="4" id="KW-1185">Reference proteome</keyword>
<dbReference type="RefSeq" id="WP_135069975.1">
    <property type="nucleotide sequence ID" value="NZ_SPSB01000001.1"/>
</dbReference>
<proteinExistence type="inferred from homology"/>
<dbReference type="SUPFAM" id="SSF51161">
    <property type="entry name" value="Trimeric LpxA-like enzymes"/>
    <property type="match status" value="1"/>
</dbReference>
<keyword evidence="2 3" id="KW-0808">Transferase</keyword>
<keyword evidence="3" id="KW-0012">Acyltransferase</keyword>
<dbReference type="GO" id="GO:0008374">
    <property type="term" value="F:O-acyltransferase activity"/>
    <property type="evidence" value="ECO:0007669"/>
    <property type="project" value="TreeGrafter"/>
</dbReference>
<protein>
    <submittedName>
        <fullName evidence="3">Acyltransferase</fullName>
    </submittedName>
</protein>
<organism evidence="3 4">
    <name type="scientific">Algoriphagus kandeliae</name>
    <dbReference type="NCBI Taxonomy" id="2562278"/>
    <lineage>
        <taxon>Bacteria</taxon>
        <taxon>Pseudomonadati</taxon>
        <taxon>Bacteroidota</taxon>
        <taxon>Cytophagia</taxon>
        <taxon>Cytophagales</taxon>
        <taxon>Cyclobacteriaceae</taxon>
        <taxon>Algoriphagus</taxon>
    </lineage>
</organism>
<dbReference type="EMBL" id="SPSB01000001">
    <property type="protein sequence ID" value="TFV97408.1"/>
    <property type="molecule type" value="Genomic_DNA"/>
</dbReference>
<dbReference type="Pfam" id="PF00132">
    <property type="entry name" value="Hexapep"/>
    <property type="match status" value="1"/>
</dbReference>
<evidence type="ECO:0000313" key="4">
    <source>
        <dbReference type="Proteomes" id="UP000297647"/>
    </source>
</evidence>
<dbReference type="CDD" id="cd04647">
    <property type="entry name" value="LbH_MAT_like"/>
    <property type="match status" value="1"/>
</dbReference>
<evidence type="ECO:0000256" key="1">
    <source>
        <dbReference type="ARBA" id="ARBA00007274"/>
    </source>
</evidence>
<comment type="caution">
    <text evidence="3">The sequence shown here is derived from an EMBL/GenBank/DDBJ whole genome shotgun (WGS) entry which is preliminary data.</text>
</comment>
<reference evidence="3 4" key="1">
    <citation type="submission" date="2019-03" db="EMBL/GenBank/DDBJ databases">
        <title>Algoriphagus sp. nov, a new strain isolated from root system soil of mangrove plant Kandelia.</title>
        <authorList>
            <person name="Yin Q."/>
            <person name="Wang K."/>
            <person name="Song Z."/>
        </authorList>
    </citation>
    <scope>NUCLEOTIDE SEQUENCE [LARGE SCALE GENOMIC DNA]</scope>
    <source>
        <strain evidence="3 4">XY-J91</strain>
    </source>
</reference>
<dbReference type="GO" id="GO:0005829">
    <property type="term" value="C:cytosol"/>
    <property type="evidence" value="ECO:0007669"/>
    <property type="project" value="TreeGrafter"/>
</dbReference>
<dbReference type="PANTHER" id="PTHR23416:SF23">
    <property type="entry name" value="ACETYLTRANSFERASE C18B11.09C-RELATED"/>
    <property type="match status" value="1"/>
</dbReference>
<evidence type="ECO:0000256" key="2">
    <source>
        <dbReference type="ARBA" id="ARBA00022679"/>
    </source>
</evidence>
<dbReference type="InterPro" id="IPR011004">
    <property type="entry name" value="Trimer_LpxA-like_sf"/>
</dbReference>
<accession>A0A4Y9R055</accession>
<dbReference type="Proteomes" id="UP000297647">
    <property type="component" value="Unassembled WGS sequence"/>
</dbReference>
<evidence type="ECO:0000313" key="3">
    <source>
        <dbReference type="EMBL" id="TFV97408.1"/>
    </source>
</evidence>
<dbReference type="OrthoDB" id="9814490at2"/>